<dbReference type="Pfam" id="PF02707">
    <property type="entry name" value="MOSP_N"/>
    <property type="match status" value="1"/>
</dbReference>
<name>A0AAE6IVI7_TREPH</name>
<dbReference type="InterPro" id="IPR003857">
    <property type="entry name" value="MOSP_N"/>
</dbReference>
<dbReference type="AlphaFoldDB" id="A0AAE6IVI7"/>
<evidence type="ECO:0000313" key="5">
    <source>
        <dbReference type="Proteomes" id="UP000323594"/>
    </source>
</evidence>
<accession>A0AAE6IVI7</accession>
<feature type="signal peptide" evidence="1">
    <location>
        <begin position="1"/>
        <end position="20"/>
    </location>
</feature>
<feature type="domain" description="Major outer sheath protein C-terminal" evidence="3">
    <location>
        <begin position="414"/>
        <end position="581"/>
    </location>
</feature>
<keyword evidence="1" id="KW-0732">Signal</keyword>
<sequence>MKKYLIAFSIFAFALGIAFAQEAEAAEPAQKAAAAEPAQKAAAAEPAQKAAAAEPAKEPEVYALTSGAKASIKGDTTLEWGIDLGAGKVTKDSIAHGFKNSASWKVSFPLFGKKSFTSKADTPVYAEVIIKDVELGIQSKNKSKKEKDFAFTGKVDEIVGTLYFYDAYLKIYKKPGFKVNYAQIWDPLKADDWDKSGYKFEPGFDIAGGTTLGYKKDNIGDSGVNFDAGVKFGSNGNWETEGKSDYEGSPQYALITGPATLAKGSTYVELEPVYGKEAEEKASYIMLDNQRFKITSNFKKVSPDKDLEVKKGKYYAKVDGLTKKDTPATKNRYGMGFYTSVAYKPGDLKYIGFNFDINTTFCSHKDWENNTEKGNYFNVSFGTKITSEPVKDLSLVLAFDGEPFVNGEKKFAWDMLFDTTYKWVGAGVYVGNENTFYKSNKDKVDMSIYAKFETKGDKKKANFLVENLNAGAAIYVHHLLSKPVSPKTVPIGLKVYADYKYDINDSMWLKPYASFYGETNHAEPKFGVYYNVGLTFSPLERLELTADWEQGKVVKNKHEGFIEKSAGKEHNGRFKLGCKVSF</sequence>
<evidence type="ECO:0000313" key="4">
    <source>
        <dbReference type="EMBL" id="QEJ98947.1"/>
    </source>
</evidence>
<evidence type="ECO:0000256" key="1">
    <source>
        <dbReference type="SAM" id="SignalP"/>
    </source>
</evidence>
<evidence type="ECO:0000259" key="2">
    <source>
        <dbReference type="Pfam" id="PF02707"/>
    </source>
</evidence>
<organism evidence="4 5">
    <name type="scientific">Treponema phagedenis</name>
    <dbReference type="NCBI Taxonomy" id="162"/>
    <lineage>
        <taxon>Bacteria</taxon>
        <taxon>Pseudomonadati</taxon>
        <taxon>Spirochaetota</taxon>
        <taxon>Spirochaetia</taxon>
        <taxon>Spirochaetales</taxon>
        <taxon>Treponemataceae</taxon>
        <taxon>Treponema</taxon>
    </lineage>
</organism>
<evidence type="ECO:0008006" key="6">
    <source>
        <dbReference type="Google" id="ProtNLM"/>
    </source>
</evidence>
<dbReference type="InterPro" id="IPR003872">
    <property type="entry name" value="MOSP_C"/>
</dbReference>
<dbReference type="NCBIfam" id="NF033926">
    <property type="entry name" value="msp_porin"/>
    <property type="match status" value="1"/>
</dbReference>
<protein>
    <recommendedName>
        <fullName evidence="6">Major surface protein</fullName>
    </recommendedName>
</protein>
<feature type="domain" description="Major outer sheath protein N-terminal" evidence="2">
    <location>
        <begin position="124"/>
        <end position="244"/>
    </location>
</feature>
<dbReference type="Proteomes" id="UP000323594">
    <property type="component" value="Chromosome"/>
</dbReference>
<dbReference type="Pfam" id="PF02722">
    <property type="entry name" value="MOSP_C"/>
    <property type="match status" value="1"/>
</dbReference>
<gene>
    <name evidence="4" type="ORF">FUT82_13720</name>
</gene>
<dbReference type="RefSeq" id="WP_148879176.1">
    <property type="nucleotide sequence ID" value="NZ_CP042813.1"/>
</dbReference>
<reference evidence="4 5" key="1">
    <citation type="submission" date="2019-08" db="EMBL/GenBank/DDBJ databases">
        <authorList>
            <person name="Kuhnert P."/>
        </authorList>
    </citation>
    <scope>NUCLEOTIDE SEQUENCE [LARGE SCALE GENOMIC DNA]</scope>
    <source>
        <strain evidence="4 5">B36.5</strain>
    </source>
</reference>
<proteinExistence type="predicted"/>
<dbReference type="EMBL" id="CP042817">
    <property type="protein sequence ID" value="QEJ98947.1"/>
    <property type="molecule type" value="Genomic_DNA"/>
</dbReference>
<evidence type="ECO:0000259" key="3">
    <source>
        <dbReference type="Pfam" id="PF02722"/>
    </source>
</evidence>
<feature type="chain" id="PRO_5041929333" description="Major surface protein" evidence="1">
    <location>
        <begin position="21"/>
        <end position="582"/>
    </location>
</feature>